<comment type="caution">
    <text evidence="1">The sequence shown here is derived from an EMBL/GenBank/DDBJ whole genome shotgun (WGS) entry which is preliminary data.</text>
</comment>
<dbReference type="SUPFAM" id="SSF103642">
    <property type="entry name" value="Sec-C motif"/>
    <property type="match status" value="1"/>
</dbReference>
<dbReference type="Proteomes" id="UP001596548">
    <property type="component" value="Unassembled WGS sequence"/>
</dbReference>
<protein>
    <submittedName>
        <fullName evidence="1">SEC-C metal-binding domain-containing protein</fullName>
    </submittedName>
</protein>
<sequence length="110" mass="12352">MVTRWPHLAAEVVGAPWAEHRRQVEQNCAYADRQGFAVNLVPGNLPDFEIFLEHRGITTPSADDLRAYPDVRDAEAVMVAWPPNRSASCWCGSGRRYKQCYRPHGLGSLS</sequence>
<reference evidence="2" key="1">
    <citation type="journal article" date="2019" name="Int. J. Syst. Evol. Microbiol.">
        <title>The Global Catalogue of Microorganisms (GCM) 10K type strain sequencing project: providing services to taxonomists for standard genome sequencing and annotation.</title>
        <authorList>
            <consortium name="The Broad Institute Genomics Platform"/>
            <consortium name="The Broad Institute Genome Sequencing Center for Infectious Disease"/>
            <person name="Wu L."/>
            <person name="Ma J."/>
        </authorList>
    </citation>
    <scope>NUCLEOTIDE SEQUENCE [LARGE SCALE GENOMIC DNA]</scope>
    <source>
        <strain evidence="2">XZYJT-10</strain>
    </source>
</reference>
<organism evidence="1 2">
    <name type="scientific">Paractinoplanes rhizophilus</name>
    <dbReference type="NCBI Taxonomy" id="1416877"/>
    <lineage>
        <taxon>Bacteria</taxon>
        <taxon>Bacillati</taxon>
        <taxon>Actinomycetota</taxon>
        <taxon>Actinomycetes</taxon>
        <taxon>Micromonosporales</taxon>
        <taxon>Micromonosporaceae</taxon>
        <taxon>Paractinoplanes</taxon>
    </lineage>
</organism>
<proteinExistence type="predicted"/>
<keyword evidence="2" id="KW-1185">Reference proteome</keyword>
<dbReference type="InterPro" id="IPR004027">
    <property type="entry name" value="SEC_C_motif"/>
</dbReference>
<evidence type="ECO:0000313" key="1">
    <source>
        <dbReference type="EMBL" id="MFC7276054.1"/>
    </source>
</evidence>
<evidence type="ECO:0000313" key="2">
    <source>
        <dbReference type="Proteomes" id="UP001596548"/>
    </source>
</evidence>
<name>A0ABW2HS91_9ACTN</name>
<dbReference type="Pfam" id="PF02810">
    <property type="entry name" value="SEC-C"/>
    <property type="match status" value="1"/>
</dbReference>
<dbReference type="EMBL" id="JBHTBJ010000012">
    <property type="protein sequence ID" value="MFC7276054.1"/>
    <property type="molecule type" value="Genomic_DNA"/>
</dbReference>
<dbReference type="RefSeq" id="WP_378969903.1">
    <property type="nucleotide sequence ID" value="NZ_JBHTBJ010000012.1"/>
</dbReference>
<accession>A0ABW2HS91</accession>
<gene>
    <name evidence="1" type="ORF">ACFQS1_18835</name>
</gene>